<accession>A0A0K0CXL1</accession>
<reference evidence="2" key="2">
    <citation type="submission" date="2017-02" db="UniProtKB">
        <authorList>
            <consortium name="WormBaseParasite"/>
        </authorList>
    </citation>
    <scope>IDENTIFICATION</scope>
</reference>
<organism evidence="1 2">
    <name type="scientific">Angiostrongylus cantonensis</name>
    <name type="common">Rat lungworm</name>
    <dbReference type="NCBI Taxonomy" id="6313"/>
    <lineage>
        <taxon>Eukaryota</taxon>
        <taxon>Metazoa</taxon>
        <taxon>Ecdysozoa</taxon>
        <taxon>Nematoda</taxon>
        <taxon>Chromadorea</taxon>
        <taxon>Rhabditida</taxon>
        <taxon>Rhabditina</taxon>
        <taxon>Rhabditomorpha</taxon>
        <taxon>Strongyloidea</taxon>
        <taxon>Metastrongylidae</taxon>
        <taxon>Angiostrongylus</taxon>
    </lineage>
</organism>
<sequence length="77" mass="8748">MVQRGDLIEKNSPPYVIVLVGRPRMSIHDSEEPQACMEKQLDTIDVEAGDEDNEDEMLAITQNAFVLRPKLFEFAGR</sequence>
<evidence type="ECO:0000313" key="1">
    <source>
        <dbReference type="Proteomes" id="UP000035642"/>
    </source>
</evidence>
<name>A0A0K0CXL1_ANGCA</name>
<dbReference type="Proteomes" id="UP000035642">
    <property type="component" value="Unassembled WGS sequence"/>
</dbReference>
<keyword evidence="1" id="KW-1185">Reference proteome</keyword>
<reference evidence="1" key="1">
    <citation type="submission" date="2012-09" db="EMBL/GenBank/DDBJ databases">
        <authorList>
            <person name="Martin A.A."/>
        </authorList>
    </citation>
    <scope>NUCLEOTIDE SEQUENCE</scope>
</reference>
<proteinExistence type="predicted"/>
<evidence type="ECO:0000313" key="2">
    <source>
        <dbReference type="WBParaSite" id="ACAC_0000232301-mRNA-1"/>
    </source>
</evidence>
<dbReference type="AlphaFoldDB" id="A0A0K0CXL1"/>
<protein>
    <submittedName>
        <fullName evidence="2">Uncharacterized protein</fullName>
    </submittedName>
</protein>
<dbReference type="WBParaSite" id="ACAC_0000232301-mRNA-1">
    <property type="protein sequence ID" value="ACAC_0000232301-mRNA-1"/>
    <property type="gene ID" value="ACAC_0000232301"/>
</dbReference>